<evidence type="ECO:0000256" key="1">
    <source>
        <dbReference type="SAM" id="MobiDB-lite"/>
    </source>
</evidence>
<evidence type="ECO:0000313" key="3">
    <source>
        <dbReference type="Proteomes" id="UP001412067"/>
    </source>
</evidence>
<evidence type="ECO:0000313" key="2">
    <source>
        <dbReference type="EMBL" id="KAK8969158.1"/>
    </source>
</evidence>
<reference evidence="2 3" key="1">
    <citation type="journal article" date="2022" name="Nat. Plants">
        <title>Genomes of leafy and leafless Platanthera orchids illuminate the evolution of mycoheterotrophy.</title>
        <authorList>
            <person name="Li M.H."/>
            <person name="Liu K.W."/>
            <person name="Li Z."/>
            <person name="Lu H.C."/>
            <person name="Ye Q.L."/>
            <person name="Zhang D."/>
            <person name="Wang J.Y."/>
            <person name="Li Y.F."/>
            <person name="Zhong Z.M."/>
            <person name="Liu X."/>
            <person name="Yu X."/>
            <person name="Liu D.K."/>
            <person name="Tu X.D."/>
            <person name="Liu B."/>
            <person name="Hao Y."/>
            <person name="Liao X.Y."/>
            <person name="Jiang Y.T."/>
            <person name="Sun W.H."/>
            <person name="Chen J."/>
            <person name="Chen Y.Q."/>
            <person name="Ai Y."/>
            <person name="Zhai J.W."/>
            <person name="Wu S.S."/>
            <person name="Zhou Z."/>
            <person name="Hsiao Y.Y."/>
            <person name="Wu W.L."/>
            <person name="Chen Y.Y."/>
            <person name="Lin Y.F."/>
            <person name="Hsu J.L."/>
            <person name="Li C.Y."/>
            <person name="Wang Z.W."/>
            <person name="Zhao X."/>
            <person name="Zhong W.Y."/>
            <person name="Ma X.K."/>
            <person name="Ma L."/>
            <person name="Huang J."/>
            <person name="Chen G.Z."/>
            <person name="Huang M.Z."/>
            <person name="Huang L."/>
            <person name="Peng D.H."/>
            <person name="Luo Y.B."/>
            <person name="Zou S.Q."/>
            <person name="Chen S.P."/>
            <person name="Lan S."/>
            <person name="Tsai W.C."/>
            <person name="Van de Peer Y."/>
            <person name="Liu Z.J."/>
        </authorList>
    </citation>
    <scope>NUCLEOTIDE SEQUENCE [LARGE SCALE GENOMIC DNA]</scope>
    <source>
        <strain evidence="2">Lor288</strain>
    </source>
</reference>
<gene>
    <name evidence="2" type="ORF">KSP40_PGU004806</name>
</gene>
<dbReference type="Proteomes" id="UP001412067">
    <property type="component" value="Unassembled WGS sequence"/>
</dbReference>
<proteinExistence type="predicted"/>
<feature type="region of interest" description="Disordered" evidence="1">
    <location>
        <begin position="15"/>
        <end position="43"/>
    </location>
</feature>
<name>A0ABR2N1Y4_9ASPA</name>
<comment type="caution">
    <text evidence="2">The sequence shown here is derived from an EMBL/GenBank/DDBJ whole genome shotgun (WGS) entry which is preliminary data.</text>
</comment>
<sequence length="95" mass="10274">MTLCSMYSGLRMPSPSGRCQIPLSVDSSRSPSRRRRGTGSTNFPPVRSIALRTYVEAFCCEVLDVKEEEKGSKVSVRNQTGFMGDAGELCGPVPG</sequence>
<protein>
    <submittedName>
        <fullName evidence="2">Uncharacterized protein</fullName>
    </submittedName>
</protein>
<accession>A0ABR2N1Y4</accession>
<dbReference type="EMBL" id="JBBWWR010000003">
    <property type="protein sequence ID" value="KAK8969158.1"/>
    <property type="molecule type" value="Genomic_DNA"/>
</dbReference>
<keyword evidence="3" id="KW-1185">Reference proteome</keyword>
<organism evidence="2 3">
    <name type="scientific">Platanthera guangdongensis</name>
    <dbReference type="NCBI Taxonomy" id="2320717"/>
    <lineage>
        <taxon>Eukaryota</taxon>
        <taxon>Viridiplantae</taxon>
        <taxon>Streptophyta</taxon>
        <taxon>Embryophyta</taxon>
        <taxon>Tracheophyta</taxon>
        <taxon>Spermatophyta</taxon>
        <taxon>Magnoliopsida</taxon>
        <taxon>Liliopsida</taxon>
        <taxon>Asparagales</taxon>
        <taxon>Orchidaceae</taxon>
        <taxon>Orchidoideae</taxon>
        <taxon>Orchideae</taxon>
        <taxon>Orchidinae</taxon>
        <taxon>Platanthera</taxon>
    </lineage>
</organism>